<feature type="transmembrane region" description="Helical" evidence="2">
    <location>
        <begin position="83"/>
        <end position="100"/>
    </location>
</feature>
<gene>
    <name evidence="4" type="ORF">EXM22_08775</name>
</gene>
<dbReference type="KEGG" id="ock:EXM22_08775"/>
<protein>
    <recommendedName>
        <fullName evidence="3">PPM-type phosphatase domain-containing protein</fullName>
    </recommendedName>
</protein>
<feature type="transmembrane region" description="Helical" evidence="2">
    <location>
        <begin position="112"/>
        <end position="130"/>
    </location>
</feature>
<evidence type="ECO:0000256" key="2">
    <source>
        <dbReference type="SAM" id="Phobius"/>
    </source>
</evidence>
<dbReference type="Gene3D" id="3.60.40.10">
    <property type="entry name" value="PPM-type phosphatase domain"/>
    <property type="match status" value="1"/>
</dbReference>
<keyword evidence="2" id="KW-0812">Transmembrane</keyword>
<feature type="transmembrane region" description="Helical" evidence="2">
    <location>
        <begin position="54"/>
        <end position="76"/>
    </location>
</feature>
<evidence type="ECO:0000313" key="5">
    <source>
        <dbReference type="Proteomes" id="UP000324209"/>
    </source>
</evidence>
<dbReference type="AlphaFoldDB" id="A0A5C1QND8"/>
<sequence length="542" mass="62407">MKKKIKLLLSTLIIPLFSACRVQTPVEYEGFISSTPLPQLLNLRLSDILMDNRFLYLVSPISGTLLFCLGIILLFLRKKDKSSLYLALSSLIAALVYTLPFWVDMVNLPREFWSAQMIRTVFLLLFYKTYRSWCRKALYHRTKVWSFLLSSMLLSIALIGTLLSGHFPQILNLQWPVPILASVLILDSVINSILSFQRKDDRSGIAGVLTLVPLIGLSLWLYYTRRYTGLFPFLNNLYFALPSLLILWQFALTVSLIQRRYNKEEQRNNILRKMVEDEEIQKDKLEEMIENLETRYEEETRIPDYSLECSRRLLEQKGDPALSLPESWSGAHRLIADSHQWPMLGVWNSGKALLFAENLGKESLVPLLYLQEIFKNMKIEKPAQMMKLLNDRMCSLHQNMETGLSAVYLYYLDDELICGTAGRVRIYMQKNDGKIVPVQTQNKPVTFKEGLGVRAQTREDGKPYRIPLEKGDRIILVSSSLTDRELGVSGELYGQKSLYRVLRSHESASPENTVLAILKDFDDFDLGNTLDRQIYAAVFQKT</sequence>
<feature type="transmembrane region" description="Helical" evidence="2">
    <location>
        <begin position="175"/>
        <end position="194"/>
    </location>
</feature>
<organism evidence="4 5">
    <name type="scientific">Oceanispirochaeta crateris</name>
    <dbReference type="NCBI Taxonomy" id="2518645"/>
    <lineage>
        <taxon>Bacteria</taxon>
        <taxon>Pseudomonadati</taxon>
        <taxon>Spirochaetota</taxon>
        <taxon>Spirochaetia</taxon>
        <taxon>Spirochaetales</taxon>
        <taxon>Spirochaetaceae</taxon>
        <taxon>Oceanispirochaeta</taxon>
    </lineage>
</organism>
<accession>A0A5C1QND8</accession>
<keyword evidence="5" id="KW-1185">Reference proteome</keyword>
<feature type="transmembrane region" description="Helical" evidence="2">
    <location>
        <begin position="206"/>
        <end position="225"/>
    </location>
</feature>
<evidence type="ECO:0000259" key="3">
    <source>
        <dbReference type="Pfam" id="PF07228"/>
    </source>
</evidence>
<keyword evidence="2" id="KW-0472">Membrane</keyword>
<reference evidence="4 5" key="1">
    <citation type="submission" date="2019-02" db="EMBL/GenBank/DDBJ databases">
        <title>Complete Genome Sequence and Methylome Analysis of free living Spirochaetas.</title>
        <authorList>
            <person name="Fomenkov A."/>
            <person name="Dubinina G."/>
            <person name="Leshcheva N."/>
            <person name="Mikheeva N."/>
            <person name="Grabovich M."/>
            <person name="Vincze T."/>
            <person name="Roberts R.J."/>
        </authorList>
    </citation>
    <scope>NUCLEOTIDE SEQUENCE [LARGE SCALE GENOMIC DNA]</scope>
    <source>
        <strain evidence="4 5">K2</strain>
    </source>
</reference>
<evidence type="ECO:0000313" key="4">
    <source>
        <dbReference type="EMBL" id="QEN08074.1"/>
    </source>
</evidence>
<feature type="transmembrane region" description="Helical" evidence="2">
    <location>
        <begin position="142"/>
        <end position="163"/>
    </location>
</feature>
<dbReference type="Pfam" id="PF07228">
    <property type="entry name" value="SpoIIE"/>
    <property type="match status" value="1"/>
</dbReference>
<dbReference type="InterPro" id="IPR036457">
    <property type="entry name" value="PPM-type-like_dom_sf"/>
</dbReference>
<dbReference type="EMBL" id="CP036150">
    <property type="protein sequence ID" value="QEN08074.1"/>
    <property type="molecule type" value="Genomic_DNA"/>
</dbReference>
<feature type="transmembrane region" description="Helical" evidence="2">
    <location>
        <begin position="237"/>
        <end position="257"/>
    </location>
</feature>
<keyword evidence="2" id="KW-1133">Transmembrane helix</keyword>
<dbReference type="RefSeq" id="WP_149486154.1">
    <property type="nucleotide sequence ID" value="NZ_CP036150.1"/>
</dbReference>
<dbReference type="PROSITE" id="PS51257">
    <property type="entry name" value="PROKAR_LIPOPROTEIN"/>
    <property type="match status" value="1"/>
</dbReference>
<name>A0A5C1QND8_9SPIO</name>
<proteinExistence type="predicted"/>
<feature type="coiled-coil region" evidence="1">
    <location>
        <begin position="261"/>
        <end position="302"/>
    </location>
</feature>
<dbReference type="OrthoDB" id="9818658at2"/>
<keyword evidence="1" id="KW-0175">Coiled coil</keyword>
<feature type="domain" description="PPM-type phosphatase" evidence="3">
    <location>
        <begin position="381"/>
        <end position="527"/>
    </location>
</feature>
<evidence type="ECO:0000256" key="1">
    <source>
        <dbReference type="SAM" id="Coils"/>
    </source>
</evidence>
<dbReference type="Proteomes" id="UP000324209">
    <property type="component" value="Chromosome"/>
</dbReference>
<dbReference type="InterPro" id="IPR001932">
    <property type="entry name" value="PPM-type_phosphatase-like_dom"/>
</dbReference>